<evidence type="ECO:0000313" key="1">
    <source>
        <dbReference type="EMBL" id="KAF9497638.1"/>
    </source>
</evidence>
<organism evidence="1 2">
    <name type="scientific">Pleurotus eryngii</name>
    <name type="common">Boletus of the steppes</name>
    <dbReference type="NCBI Taxonomy" id="5323"/>
    <lineage>
        <taxon>Eukaryota</taxon>
        <taxon>Fungi</taxon>
        <taxon>Dikarya</taxon>
        <taxon>Basidiomycota</taxon>
        <taxon>Agaricomycotina</taxon>
        <taxon>Agaricomycetes</taxon>
        <taxon>Agaricomycetidae</taxon>
        <taxon>Agaricales</taxon>
        <taxon>Pleurotineae</taxon>
        <taxon>Pleurotaceae</taxon>
        <taxon>Pleurotus</taxon>
    </lineage>
</organism>
<dbReference type="EMBL" id="MU154542">
    <property type="protein sequence ID" value="KAF9497638.1"/>
    <property type="molecule type" value="Genomic_DNA"/>
</dbReference>
<proteinExistence type="predicted"/>
<comment type="caution">
    <text evidence="1">The sequence shown here is derived from an EMBL/GenBank/DDBJ whole genome shotgun (WGS) entry which is preliminary data.</text>
</comment>
<keyword evidence="2" id="KW-1185">Reference proteome</keyword>
<evidence type="ECO:0000313" key="2">
    <source>
        <dbReference type="Proteomes" id="UP000807025"/>
    </source>
</evidence>
<sequence length="169" mass="17985">MFHYLCITIDSSDAFCIAETLRAVASSRGRIPANVTCSNCEKEAFNIITRDYARPPITTDLNAAFADQCGAAFVDGYTPSGISQSASTTGSGANNGAVGSFPPSIISVSMVMIARWHVDGRKAILRDYKLDFIALTNLRAASSTTSEGALLDVSADTLFTCNKTLQEAR</sequence>
<accession>A0A9P6A2H4</accession>
<gene>
    <name evidence="1" type="ORF">BDN71DRAFT_555856</name>
</gene>
<protein>
    <submittedName>
        <fullName evidence="1">Uncharacterized protein</fullName>
    </submittedName>
</protein>
<reference evidence="1" key="1">
    <citation type="submission" date="2020-11" db="EMBL/GenBank/DDBJ databases">
        <authorList>
            <consortium name="DOE Joint Genome Institute"/>
            <person name="Ahrendt S."/>
            <person name="Riley R."/>
            <person name="Andreopoulos W."/>
            <person name="Labutti K."/>
            <person name="Pangilinan J."/>
            <person name="Ruiz-Duenas F.J."/>
            <person name="Barrasa J.M."/>
            <person name="Sanchez-Garcia M."/>
            <person name="Camarero S."/>
            <person name="Miyauchi S."/>
            <person name="Serrano A."/>
            <person name="Linde D."/>
            <person name="Babiker R."/>
            <person name="Drula E."/>
            <person name="Ayuso-Fernandez I."/>
            <person name="Pacheco R."/>
            <person name="Padilla G."/>
            <person name="Ferreira P."/>
            <person name="Barriuso J."/>
            <person name="Kellner H."/>
            <person name="Castanera R."/>
            <person name="Alfaro M."/>
            <person name="Ramirez L."/>
            <person name="Pisabarro A.G."/>
            <person name="Kuo A."/>
            <person name="Tritt A."/>
            <person name="Lipzen A."/>
            <person name="He G."/>
            <person name="Yan M."/>
            <person name="Ng V."/>
            <person name="Cullen D."/>
            <person name="Martin F."/>
            <person name="Rosso M.-N."/>
            <person name="Henrissat B."/>
            <person name="Hibbett D."/>
            <person name="Martinez A.T."/>
            <person name="Grigoriev I.V."/>
        </authorList>
    </citation>
    <scope>NUCLEOTIDE SEQUENCE</scope>
    <source>
        <strain evidence="1">ATCC 90797</strain>
    </source>
</reference>
<name>A0A9P6A2H4_PLEER</name>
<dbReference type="AlphaFoldDB" id="A0A9P6A2H4"/>
<dbReference type="OrthoDB" id="2536450at2759"/>
<dbReference type="Proteomes" id="UP000807025">
    <property type="component" value="Unassembled WGS sequence"/>
</dbReference>